<dbReference type="Pfam" id="PF12708">
    <property type="entry name" value="Pect-lyase_RHGA_epim"/>
    <property type="match status" value="1"/>
</dbReference>
<keyword evidence="3" id="KW-0456">Lyase</keyword>
<dbReference type="InterPro" id="IPR012334">
    <property type="entry name" value="Pectin_lyas_fold"/>
</dbReference>
<feature type="domain" description="Rhamnogalacturonase A/B/Epimerase-like pectate lyase" evidence="2">
    <location>
        <begin position="69"/>
        <end position="136"/>
    </location>
</feature>
<name>A0A517P4P4_9PLAN</name>
<feature type="chain" id="PRO_5022163556" evidence="1">
    <location>
        <begin position="28"/>
        <end position="512"/>
    </location>
</feature>
<gene>
    <name evidence="3" type="ORF">CA12_04030</name>
</gene>
<dbReference type="GO" id="GO:0016829">
    <property type="term" value="F:lyase activity"/>
    <property type="evidence" value="ECO:0007669"/>
    <property type="project" value="UniProtKB-KW"/>
</dbReference>
<dbReference type="SUPFAM" id="SSF51126">
    <property type="entry name" value="Pectin lyase-like"/>
    <property type="match status" value="1"/>
</dbReference>
<organism evidence="3 4">
    <name type="scientific">Alienimonas californiensis</name>
    <dbReference type="NCBI Taxonomy" id="2527989"/>
    <lineage>
        <taxon>Bacteria</taxon>
        <taxon>Pseudomonadati</taxon>
        <taxon>Planctomycetota</taxon>
        <taxon>Planctomycetia</taxon>
        <taxon>Planctomycetales</taxon>
        <taxon>Planctomycetaceae</taxon>
        <taxon>Alienimonas</taxon>
    </lineage>
</organism>
<keyword evidence="1" id="KW-0732">Signal</keyword>
<evidence type="ECO:0000259" key="2">
    <source>
        <dbReference type="Pfam" id="PF12708"/>
    </source>
</evidence>
<dbReference type="AlphaFoldDB" id="A0A517P4P4"/>
<dbReference type="OrthoDB" id="2624869at2"/>
<dbReference type="InterPro" id="IPR011050">
    <property type="entry name" value="Pectin_lyase_fold/virulence"/>
</dbReference>
<sequence precursor="true">MLHVRSRSVLTAAAVAALCVAPSPLLAQRTTALWGESGEAWDPAGLLPDFSFAGYRRGEKIIPDRQPTVSVTDYGAKPDADATAAFRKAIAENPGACIGVPSGRFLLSDRLRIDAAGTVLQGAGPRATVLHFTRSLEEIDPQPSVNGGGEPTSNWSWTGGLIELGNSNEEKSSKQAITDSPARGDRAFVVERVGEFAAGDDVLIEVKDDPAGGLTDYLYRGTPGDADDAKGKTFVRQVARVVAVDGDRLTVDRPLRTDVRPVWTPTVRKFLPRSTECGLEELTIEFEPGPYRGHFKEDGYNGVMVRGAHNWVRNVTIHDGDSGIYVSGQFHTVTGVTLTADRPKHSSGNSGHHGLTATGQDCLITDFFVRTQFFHDLTVDRGSVGNVFSNGRGADLCLDLHRFAPYENLFTDLHLGKGTRPWASGGAGGKGLHTAAGATFWNLESQTKINAPKEGFGPRDLVFVGLNAHDGGVTEPVTLPGGWYYEPQPPGRFYPLDLHQAQLAHRLAQPSR</sequence>
<evidence type="ECO:0000313" key="4">
    <source>
        <dbReference type="Proteomes" id="UP000318741"/>
    </source>
</evidence>
<dbReference type="RefSeq" id="WP_145357075.1">
    <property type="nucleotide sequence ID" value="NZ_CP036265.1"/>
</dbReference>
<reference evidence="3 4" key="1">
    <citation type="submission" date="2019-02" db="EMBL/GenBank/DDBJ databases">
        <title>Deep-cultivation of Planctomycetes and their phenomic and genomic characterization uncovers novel biology.</title>
        <authorList>
            <person name="Wiegand S."/>
            <person name="Jogler M."/>
            <person name="Boedeker C."/>
            <person name="Pinto D."/>
            <person name="Vollmers J."/>
            <person name="Rivas-Marin E."/>
            <person name="Kohn T."/>
            <person name="Peeters S.H."/>
            <person name="Heuer A."/>
            <person name="Rast P."/>
            <person name="Oberbeckmann S."/>
            <person name="Bunk B."/>
            <person name="Jeske O."/>
            <person name="Meyerdierks A."/>
            <person name="Storesund J.E."/>
            <person name="Kallscheuer N."/>
            <person name="Luecker S."/>
            <person name="Lage O.M."/>
            <person name="Pohl T."/>
            <person name="Merkel B.J."/>
            <person name="Hornburger P."/>
            <person name="Mueller R.-W."/>
            <person name="Bruemmer F."/>
            <person name="Labrenz M."/>
            <person name="Spormann A.M."/>
            <person name="Op den Camp H."/>
            <person name="Overmann J."/>
            <person name="Amann R."/>
            <person name="Jetten M.S.M."/>
            <person name="Mascher T."/>
            <person name="Medema M.H."/>
            <person name="Devos D.P."/>
            <person name="Kaster A.-K."/>
            <person name="Ovreas L."/>
            <person name="Rohde M."/>
            <person name="Galperin M.Y."/>
            <person name="Jogler C."/>
        </authorList>
    </citation>
    <scope>NUCLEOTIDE SEQUENCE [LARGE SCALE GENOMIC DNA]</scope>
    <source>
        <strain evidence="3 4">CA12</strain>
    </source>
</reference>
<dbReference type="Gene3D" id="2.160.20.10">
    <property type="entry name" value="Single-stranded right-handed beta-helix, Pectin lyase-like"/>
    <property type="match status" value="1"/>
</dbReference>
<evidence type="ECO:0000313" key="3">
    <source>
        <dbReference type="EMBL" id="QDT14331.1"/>
    </source>
</evidence>
<dbReference type="InterPro" id="IPR024535">
    <property type="entry name" value="RHGA/B-epi-like_pectate_lyase"/>
</dbReference>
<feature type="signal peptide" evidence="1">
    <location>
        <begin position="1"/>
        <end position="27"/>
    </location>
</feature>
<evidence type="ECO:0000256" key="1">
    <source>
        <dbReference type="SAM" id="SignalP"/>
    </source>
</evidence>
<dbReference type="Proteomes" id="UP000318741">
    <property type="component" value="Chromosome"/>
</dbReference>
<accession>A0A517P4P4</accession>
<dbReference type="KEGG" id="acaf:CA12_04030"/>
<dbReference type="EMBL" id="CP036265">
    <property type="protein sequence ID" value="QDT14331.1"/>
    <property type="molecule type" value="Genomic_DNA"/>
</dbReference>
<protein>
    <submittedName>
        <fullName evidence="3">Pectate lyase superfamily protein</fullName>
    </submittedName>
</protein>
<keyword evidence="4" id="KW-1185">Reference proteome</keyword>
<proteinExistence type="predicted"/>